<protein>
    <submittedName>
        <fullName evidence="2">Protein kinase</fullName>
    </submittedName>
</protein>
<dbReference type="InterPro" id="IPR011009">
    <property type="entry name" value="Kinase-like_dom_sf"/>
</dbReference>
<feature type="domain" description="Protein kinase" evidence="1">
    <location>
        <begin position="1"/>
        <end position="303"/>
    </location>
</feature>
<evidence type="ECO:0000313" key="2">
    <source>
        <dbReference type="EMBL" id="EPR37884.1"/>
    </source>
</evidence>
<keyword evidence="2" id="KW-0808">Transferase</keyword>
<reference evidence="2 3" key="1">
    <citation type="journal article" date="2013" name="Genome Announc.">
        <title>Draft genome sequences for three mercury-methylating, sulfate-reducing bacteria.</title>
        <authorList>
            <person name="Brown S.D."/>
            <person name="Hurt R.A.Jr."/>
            <person name="Gilmour C.C."/>
            <person name="Elias D.A."/>
        </authorList>
    </citation>
    <scope>NUCLEOTIDE SEQUENCE [LARGE SCALE GENOMIC DNA]</scope>
    <source>
        <strain evidence="2 3">DSM 2059</strain>
    </source>
</reference>
<keyword evidence="3" id="KW-1185">Reference proteome</keyword>
<keyword evidence="2" id="KW-0418">Kinase</keyword>
<dbReference type="GO" id="GO:0005524">
    <property type="term" value="F:ATP binding"/>
    <property type="evidence" value="ECO:0007669"/>
    <property type="project" value="InterPro"/>
</dbReference>
<dbReference type="RefSeq" id="WP_020877991.1">
    <property type="nucleotide sequence ID" value="NZ_ATHJ01000096.1"/>
</dbReference>
<evidence type="ECO:0000259" key="1">
    <source>
        <dbReference type="PROSITE" id="PS50011"/>
    </source>
</evidence>
<dbReference type="AlphaFoldDB" id="S7UUW5"/>
<dbReference type="OrthoDB" id="5488306at2"/>
<dbReference type="Gene3D" id="3.30.200.20">
    <property type="entry name" value="Phosphorylase Kinase, domain 1"/>
    <property type="match status" value="1"/>
</dbReference>
<dbReference type="EMBL" id="ATHJ01000096">
    <property type="protein sequence ID" value="EPR37884.1"/>
    <property type="molecule type" value="Genomic_DNA"/>
</dbReference>
<evidence type="ECO:0000313" key="3">
    <source>
        <dbReference type="Proteomes" id="UP000014977"/>
    </source>
</evidence>
<comment type="caution">
    <text evidence="2">The sequence shown here is derived from an EMBL/GenBank/DDBJ whole genome shotgun (WGS) entry which is preliminary data.</text>
</comment>
<gene>
    <name evidence="2" type="ORF">dsmv_2924</name>
</gene>
<dbReference type="eggNOG" id="COG0515">
    <property type="taxonomic scope" value="Bacteria"/>
</dbReference>
<dbReference type="GO" id="GO:0004672">
    <property type="term" value="F:protein kinase activity"/>
    <property type="evidence" value="ECO:0007669"/>
    <property type="project" value="InterPro"/>
</dbReference>
<dbReference type="InterPro" id="IPR000719">
    <property type="entry name" value="Prot_kinase_dom"/>
</dbReference>
<dbReference type="Proteomes" id="UP000014977">
    <property type="component" value="Unassembled WGS sequence"/>
</dbReference>
<dbReference type="Gene3D" id="1.10.510.10">
    <property type="entry name" value="Transferase(Phosphotransferase) domain 1"/>
    <property type="match status" value="1"/>
</dbReference>
<dbReference type="PROSITE" id="PS50011">
    <property type="entry name" value="PROTEIN_KINASE_DOM"/>
    <property type="match status" value="1"/>
</dbReference>
<name>S7UUW5_DESML</name>
<proteinExistence type="predicted"/>
<dbReference type="STRING" id="897.B2D07_14275"/>
<organism evidence="2 3">
    <name type="scientific">Desulfococcus multivorans DSM 2059</name>
    <dbReference type="NCBI Taxonomy" id="1121405"/>
    <lineage>
        <taxon>Bacteria</taxon>
        <taxon>Pseudomonadati</taxon>
        <taxon>Thermodesulfobacteriota</taxon>
        <taxon>Desulfobacteria</taxon>
        <taxon>Desulfobacterales</taxon>
        <taxon>Desulfococcaceae</taxon>
        <taxon>Desulfococcus</taxon>
    </lineage>
</organism>
<sequence>MGGKVFTDTSDFFAIDNGDEIIVGEERYAVFGHERERRFGIDDPKFWVKKVKNIHTGEKRLIKLSYLETFFVTIGGVPIRCFRDPDKESRILELVKGHPHFMQGVSFKDTRNNNIRVLDIVPGPNLFVQLGTITMDHYTYFHTLLPDILKHLITAFNAIQFLHANGFRHGDIRNDHIIVERHTGNYVWIDFDFEFDAPENPFSLDIFGIGNLLIYAVGKGFHTVHGIRNDPRTYGNLFDRLEPGDFSLLDKWRFVNLRKFYPYIPPMLNDILMHFSQQAEVYYESVGEISDAVDGYIQSMGNL</sequence>
<accession>S7UUW5</accession>
<dbReference type="SUPFAM" id="SSF56112">
    <property type="entry name" value="Protein kinase-like (PK-like)"/>
    <property type="match status" value="1"/>
</dbReference>